<evidence type="ECO:0000256" key="1">
    <source>
        <dbReference type="ARBA" id="ARBA00005715"/>
    </source>
</evidence>
<keyword evidence="4 9" id="KW-0418">Kinase</keyword>
<dbReference type="GO" id="GO:0016301">
    <property type="term" value="F:kinase activity"/>
    <property type="evidence" value="ECO:0007669"/>
    <property type="project" value="UniProtKB-KW"/>
</dbReference>
<evidence type="ECO:0000256" key="3">
    <source>
        <dbReference type="ARBA" id="ARBA00022741"/>
    </source>
</evidence>
<evidence type="ECO:0000256" key="5">
    <source>
        <dbReference type="ARBA" id="ARBA00022840"/>
    </source>
</evidence>
<gene>
    <name evidence="9" type="ORF">WMO64_03460</name>
</gene>
<proteinExistence type="inferred from homology"/>
<keyword evidence="10" id="KW-1185">Reference proteome</keyword>
<keyword evidence="3" id="KW-0547">Nucleotide-binding</keyword>
<feature type="domain" description="Four-carbon acid sugar kinase nucleotide binding" evidence="8">
    <location>
        <begin position="227"/>
        <end position="395"/>
    </location>
</feature>
<protein>
    <submittedName>
        <fullName evidence="9">Four-carbon acid sugar kinase family protein</fullName>
    </submittedName>
</protein>
<evidence type="ECO:0000313" key="9">
    <source>
        <dbReference type="EMBL" id="MEQ2442522.1"/>
    </source>
</evidence>
<evidence type="ECO:0000259" key="8">
    <source>
        <dbReference type="Pfam" id="PF17042"/>
    </source>
</evidence>
<organism evidence="9 10">
    <name type="scientific">Pseudoflavonifractor intestinihominis</name>
    <dbReference type="NCBI Taxonomy" id="3133171"/>
    <lineage>
        <taxon>Bacteria</taxon>
        <taxon>Bacillati</taxon>
        <taxon>Bacillota</taxon>
        <taxon>Clostridia</taxon>
        <taxon>Eubacteriales</taxon>
        <taxon>Oscillospiraceae</taxon>
        <taxon>Pseudoflavonifractor</taxon>
    </lineage>
</organism>
<evidence type="ECO:0000256" key="6">
    <source>
        <dbReference type="ARBA" id="ARBA00023277"/>
    </source>
</evidence>
<comment type="caution">
    <text evidence="9">The sequence shown here is derived from an EMBL/GenBank/DDBJ whole genome shotgun (WGS) entry which is preliminary data.</text>
</comment>
<dbReference type="RefSeq" id="WP_349231022.1">
    <property type="nucleotide sequence ID" value="NZ_JBBMFK010000004.1"/>
</dbReference>
<keyword evidence="5" id="KW-0067">ATP-binding</keyword>
<accession>A0ABV1E5D8</accession>
<dbReference type="SUPFAM" id="SSF142764">
    <property type="entry name" value="YgbK-like"/>
    <property type="match status" value="1"/>
</dbReference>
<keyword evidence="2" id="KW-0808">Transferase</keyword>
<evidence type="ECO:0000256" key="2">
    <source>
        <dbReference type="ARBA" id="ARBA00022679"/>
    </source>
</evidence>
<dbReference type="InterPro" id="IPR042213">
    <property type="entry name" value="NBD_C_sf"/>
</dbReference>
<dbReference type="Pfam" id="PF07005">
    <property type="entry name" value="SBD_N"/>
    <property type="match status" value="1"/>
</dbReference>
<name>A0ABV1E5D8_9FIRM</name>
<reference evidence="9 10" key="1">
    <citation type="submission" date="2024-03" db="EMBL/GenBank/DDBJ databases">
        <title>Human intestinal bacterial collection.</title>
        <authorList>
            <person name="Pauvert C."/>
            <person name="Hitch T.C.A."/>
            <person name="Clavel T."/>
        </authorList>
    </citation>
    <scope>NUCLEOTIDE SEQUENCE [LARGE SCALE GENOMIC DNA]</scope>
    <source>
        <strain evidence="9 10">CLA-AP-H29</strain>
    </source>
</reference>
<feature type="domain" description="Four-carbon acid sugar kinase N-terminal" evidence="7">
    <location>
        <begin position="5"/>
        <end position="216"/>
    </location>
</feature>
<dbReference type="InterPro" id="IPR037051">
    <property type="entry name" value="4-carb_acid_sugar_kinase_N_sf"/>
</dbReference>
<keyword evidence="6" id="KW-0119">Carbohydrate metabolism</keyword>
<comment type="similarity">
    <text evidence="1">Belongs to the four-carbon acid sugar kinase family.</text>
</comment>
<dbReference type="InterPro" id="IPR010737">
    <property type="entry name" value="4-carb_acid_sugar_kinase_N"/>
</dbReference>
<evidence type="ECO:0000313" key="10">
    <source>
        <dbReference type="Proteomes" id="UP001464378"/>
    </source>
</evidence>
<evidence type="ECO:0000256" key="4">
    <source>
        <dbReference type="ARBA" id="ARBA00022777"/>
    </source>
</evidence>
<dbReference type="Proteomes" id="UP001464378">
    <property type="component" value="Unassembled WGS sequence"/>
</dbReference>
<dbReference type="Gene3D" id="3.40.980.20">
    <property type="entry name" value="Four-carbon acid sugar kinase, nucleotide binding domain"/>
    <property type="match status" value="1"/>
</dbReference>
<dbReference type="EMBL" id="JBBMFK010000004">
    <property type="protein sequence ID" value="MEQ2442522.1"/>
    <property type="molecule type" value="Genomic_DNA"/>
</dbReference>
<dbReference type="InterPro" id="IPR031475">
    <property type="entry name" value="NBD_C"/>
</dbReference>
<dbReference type="Pfam" id="PF17042">
    <property type="entry name" value="NBD_C"/>
    <property type="match status" value="1"/>
</dbReference>
<dbReference type="Gene3D" id="3.40.50.10840">
    <property type="entry name" value="Putative sugar-binding, N-terminal domain"/>
    <property type="match status" value="1"/>
</dbReference>
<sequence>MNRYLIVADDFTGANDTGVQLKRRGVPTSVVFSSDFIASEGSFVLDTESRALGPEEAAAAVRAGLKGVDLTSFGRVMKKVDSTLRGSVAAEIKAVDQLYGSELVVFAPALPDLGRTTVGGVHLLKGIPITRTELAKDPKTPVTEDNITKLLQAVYDEPVTHISEDKVSAGEIDFSGGRVFTCDSATNADLRSVIRAAVATGKRTLWVGTAAMADHLLGVEVDVPPALAVVASVSAVSREQVNFAAGEGIPLVSVPIPELLTGEQKLETYVEQTVALLKEGKDAILASSASCNRAELDRSVAVGEKLNLNREQVSGYTQMVMGRMTRLILEQTPVSGLFLTGGDTALGFFMEARSLGSSIVTEIAVGIPMMRLSGGPFAGLKVVTKAGAFGKEDAITFALRKLKEVIPE</sequence>
<evidence type="ECO:0000259" key="7">
    <source>
        <dbReference type="Pfam" id="PF07005"/>
    </source>
</evidence>